<keyword evidence="2" id="KW-1185">Reference proteome</keyword>
<dbReference type="EMBL" id="JBEAFC010000004">
    <property type="protein sequence ID" value="KAL1559625.1"/>
    <property type="molecule type" value="Genomic_DNA"/>
</dbReference>
<dbReference type="AlphaFoldDB" id="A0ABD1HUF6"/>
<reference evidence="1 2" key="1">
    <citation type="submission" date="2024-06" db="EMBL/GenBank/DDBJ databases">
        <title>A chromosome level genome sequence of Diviner's sage (Salvia divinorum).</title>
        <authorList>
            <person name="Ford S.A."/>
            <person name="Ro D.-K."/>
            <person name="Ness R.W."/>
            <person name="Phillips M.A."/>
        </authorList>
    </citation>
    <scope>NUCLEOTIDE SEQUENCE [LARGE SCALE GENOMIC DNA]</scope>
    <source>
        <strain evidence="1">SAF-2024a</strain>
        <tissue evidence="1">Leaf</tissue>
    </source>
</reference>
<comment type="caution">
    <text evidence="1">The sequence shown here is derived from an EMBL/GenBank/DDBJ whole genome shotgun (WGS) entry which is preliminary data.</text>
</comment>
<evidence type="ECO:0000313" key="2">
    <source>
        <dbReference type="Proteomes" id="UP001567538"/>
    </source>
</evidence>
<organism evidence="1 2">
    <name type="scientific">Salvia divinorum</name>
    <name type="common">Maria pastora</name>
    <name type="synonym">Diviner's sage</name>
    <dbReference type="NCBI Taxonomy" id="28513"/>
    <lineage>
        <taxon>Eukaryota</taxon>
        <taxon>Viridiplantae</taxon>
        <taxon>Streptophyta</taxon>
        <taxon>Embryophyta</taxon>
        <taxon>Tracheophyta</taxon>
        <taxon>Spermatophyta</taxon>
        <taxon>Magnoliopsida</taxon>
        <taxon>eudicotyledons</taxon>
        <taxon>Gunneridae</taxon>
        <taxon>Pentapetalae</taxon>
        <taxon>asterids</taxon>
        <taxon>lamiids</taxon>
        <taxon>Lamiales</taxon>
        <taxon>Lamiaceae</taxon>
        <taxon>Nepetoideae</taxon>
        <taxon>Mentheae</taxon>
        <taxon>Salviinae</taxon>
        <taxon>Salvia</taxon>
        <taxon>Salvia subgen. Calosphace</taxon>
    </lineage>
</organism>
<protein>
    <submittedName>
        <fullName evidence="1">Uncharacterized protein</fullName>
    </submittedName>
</protein>
<gene>
    <name evidence="1" type="ORF">AAHA92_09947</name>
</gene>
<name>A0ABD1HUF6_SALDI</name>
<sequence>MRVESVEKKRANLTAVKQTKLSFSGDFTDFFHRGSLRCFIYGSLDSVLVGSRFLEIESCRFLKSFPCWTSTFFWVLR</sequence>
<evidence type="ECO:0000313" key="1">
    <source>
        <dbReference type="EMBL" id="KAL1559625.1"/>
    </source>
</evidence>
<dbReference type="Proteomes" id="UP001567538">
    <property type="component" value="Unassembled WGS sequence"/>
</dbReference>
<accession>A0ABD1HUF6</accession>
<proteinExistence type="predicted"/>